<feature type="transmembrane region" description="Helical" evidence="5">
    <location>
        <begin position="37"/>
        <end position="58"/>
    </location>
</feature>
<evidence type="ECO:0000313" key="6">
    <source>
        <dbReference type="EMBL" id="PSW05164.1"/>
    </source>
</evidence>
<protein>
    <submittedName>
        <fullName evidence="6">Isoprenylcysteine carboxylmethyltransferase family protein</fullName>
    </submittedName>
</protein>
<proteinExistence type="predicted"/>
<evidence type="ECO:0000256" key="2">
    <source>
        <dbReference type="ARBA" id="ARBA00022692"/>
    </source>
</evidence>
<name>A0A2T3MYY3_9GAMM</name>
<feature type="transmembrane region" description="Helical" evidence="5">
    <location>
        <begin position="7"/>
        <end position="25"/>
    </location>
</feature>
<dbReference type="AlphaFoldDB" id="A0A2T3MYY3"/>
<feature type="transmembrane region" description="Helical" evidence="5">
    <location>
        <begin position="89"/>
        <end position="118"/>
    </location>
</feature>
<evidence type="ECO:0000256" key="3">
    <source>
        <dbReference type="ARBA" id="ARBA00022989"/>
    </source>
</evidence>
<keyword evidence="3 5" id="KW-1133">Transmembrane helix</keyword>
<dbReference type="Proteomes" id="UP000240904">
    <property type="component" value="Unassembled WGS sequence"/>
</dbReference>
<keyword evidence="4 5" id="KW-0472">Membrane</keyword>
<dbReference type="EMBL" id="PYMC01000006">
    <property type="protein sequence ID" value="PSW05164.1"/>
    <property type="molecule type" value="Genomic_DNA"/>
</dbReference>
<evidence type="ECO:0000256" key="1">
    <source>
        <dbReference type="ARBA" id="ARBA00004127"/>
    </source>
</evidence>
<comment type="caution">
    <text evidence="6">The sequence shown here is derived from an EMBL/GenBank/DDBJ whole genome shotgun (WGS) entry which is preliminary data.</text>
</comment>
<keyword evidence="7" id="KW-1185">Reference proteome</keyword>
<keyword evidence="6" id="KW-0808">Transferase</keyword>
<dbReference type="GO" id="GO:0032259">
    <property type="term" value="P:methylation"/>
    <property type="evidence" value="ECO:0007669"/>
    <property type="project" value="UniProtKB-KW"/>
</dbReference>
<organism evidence="6 7">
    <name type="scientific">Photobacterium lipolyticum</name>
    <dbReference type="NCBI Taxonomy" id="266810"/>
    <lineage>
        <taxon>Bacteria</taxon>
        <taxon>Pseudomonadati</taxon>
        <taxon>Pseudomonadota</taxon>
        <taxon>Gammaproteobacteria</taxon>
        <taxon>Vibrionales</taxon>
        <taxon>Vibrionaceae</taxon>
        <taxon>Photobacterium</taxon>
    </lineage>
</organism>
<comment type="subcellular location">
    <subcellularLocation>
        <location evidence="1">Endomembrane system</location>
        <topology evidence="1">Multi-pass membrane protein</topology>
    </subcellularLocation>
</comment>
<evidence type="ECO:0000256" key="4">
    <source>
        <dbReference type="ARBA" id="ARBA00023136"/>
    </source>
</evidence>
<evidence type="ECO:0000256" key="5">
    <source>
        <dbReference type="SAM" id="Phobius"/>
    </source>
</evidence>
<dbReference type="PANTHER" id="PTHR12714">
    <property type="entry name" value="PROTEIN-S ISOPRENYLCYSTEINE O-METHYLTRANSFERASE"/>
    <property type="match status" value="1"/>
</dbReference>
<dbReference type="GO" id="GO:0012505">
    <property type="term" value="C:endomembrane system"/>
    <property type="evidence" value="ECO:0007669"/>
    <property type="project" value="UniProtKB-SubCell"/>
</dbReference>
<gene>
    <name evidence="6" type="ORF">C9I89_10270</name>
</gene>
<reference evidence="6 7" key="1">
    <citation type="submission" date="2018-03" db="EMBL/GenBank/DDBJ databases">
        <title>Whole genome sequencing of Histamine producing bacteria.</title>
        <authorList>
            <person name="Butler K."/>
        </authorList>
    </citation>
    <scope>NUCLEOTIDE SEQUENCE [LARGE SCALE GENOMIC DNA]</scope>
    <source>
        <strain evidence="6 7">DSM 16190</strain>
    </source>
</reference>
<dbReference type="RefSeq" id="WP_107283264.1">
    <property type="nucleotide sequence ID" value="NZ_PYMC01000006.1"/>
</dbReference>
<dbReference type="Gene3D" id="1.20.120.1630">
    <property type="match status" value="1"/>
</dbReference>
<accession>A0A2T3MYY3</accession>
<dbReference type="InterPro" id="IPR007318">
    <property type="entry name" value="Phopholipid_MeTrfase"/>
</dbReference>
<keyword evidence="6" id="KW-0489">Methyltransferase</keyword>
<keyword evidence="2 5" id="KW-0812">Transmembrane</keyword>
<sequence length="150" mass="17140">MYLKLPPPLVLLITLAGMYFLAIYWPLWSFSFAGQQVIVLLLCLIGAILGLASIVSFAKARTTVDPHRPQKATRLVTTGIYHFSRNPMYLCLAVLLVAAFIYFGAISSLVMIPLFVFYMNNFQIEPEEEVLSELFGDEYQQYCTQVRRWC</sequence>
<dbReference type="OrthoDB" id="9811969at2"/>
<dbReference type="PANTHER" id="PTHR12714:SF24">
    <property type="entry name" value="SLR1182 PROTEIN"/>
    <property type="match status" value="1"/>
</dbReference>
<dbReference type="Pfam" id="PF04191">
    <property type="entry name" value="PEMT"/>
    <property type="match status" value="1"/>
</dbReference>
<dbReference type="GO" id="GO:0008168">
    <property type="term" value="F:methyltransferase activity"/>
    <property type="evidence" value="ECO:0007669"/>
    <property type="project" value="UniProtKB-KW"/>
</dbReference>
<evidence type="ECO:0000313" key="7">
    <source>
        <dbReference type="Proteomes" id="UP000240904"/>
    </source>
</evidence>